<keyword evidence="8" id="KW-0651">Protein splicing</keyword>
<comment type="catalytic activity">
    <reaction evidence="14">
        <text>ATP + H2O = ADP + phosphate + H(+)</text>
        <dbReference type="Rhea" id="RHEA:13065"/>
        <dbReference type="ChEBI" id="CHEBI:15377"/>
        <dbReference type="ChEBI" id="CHEBI:15378"/>
        <dbReference type="ChEBI" id="CHEBI:30616"/>
        <dbReference type="ChEBI" id="CHEBI:43474"/>
        <dbReference type="ChEBI" id="CHEBI:456216"/>
        <dbReference type="EC" id="5.6.2.4"/>
    </reaction>
</comment>
<evidence type="ECO:0000256" key="10">
    <source>
        <dbReference type="ARBA" id="ARBA00023235"/>
    </source>
</evidence>
<keyword evidence="9" id="KW-0238">DNA-binding</keyword>
<evidence type="ECO:0000256" key="12">
    <source>
        <dbReference type="ARBA" id="ARBA00034808"/>
    </source>
</evidence>
<dbReference type="HOGENOM" id="CLU_004585_1_0_9"/>
<evidence type="ECO:0000256" key="6">
    <source>
        <dbReference type="ARBA" id="ARBA00022813"/>
    </source>
</evidence>
<dbReference type="GO" id="GO:0003677">
    <property type="term" value="F:DNA binding"/>
    <property type="evidence" value="ECO:0007669"/>
    <property type="project" value="UniProtKB-KW"/>
</dbReference>
<name>R7RTD1_9CLOT</name>
<keyword evidence="5 15" id="KW-0347">Helicase</keyword>
<dbReference type="Gene3D" id="2.170.16.10">
    <property type="entry name" value="Hedgehog/Intein (Hint) domain"/>
    <property type="match status" value="2"/>
</dbReference>
<dbReference type="PROSITE" id="PS50818">
    <property type="entry name" value="INTEIN_C_TER"/>
    <property type="match status" value="1"/>
</dbReference>
<keyword evidence="6" id="KW-0068">Autocatalytic cleavage</keyword>
<evidence type="ECO:0000256" key="1">
    <source>
        <dbReference type="ARBA" id="ARBA00009922"/>
    </source>
</evidence>
<dbReference type="Pfam" id="PF00580">
    <property type="entry name" value="UvrD-helicase"/>
    <property type="match status" value="1"/>
</dbReference>
<evidence type="ECO:0000259" key="17">
    <source>
        <dbReference type="PROSITE" id="PS51217"/>
    </source>
</evidence>
<evidence type="ECO:0000256" key="7">
    <source>
        <dbReference type="ARBA" id="ARBA00022840"/>
    </source>
</evidence>
<reference evidence="18" key="1">
    <citation type="submission" date="2013-03" db="EMBL/GenBank/DDBJ databases">
        <title>Draft genome sequence of the hydrogen-ethanol-producing anaerobic alkalithermophilic Caloramator celere.</title>
        <authorList>
            <person name="Ciranna A."/>
            <person name="Larjo A."/>
            <person name="Kivisto A."/>
            <person name="Santala V."/>
            <person name="Roos C."/>
            <person name="Karp M."/>
        </authorList>
    </citation>
    <scope>NUCLEOTIDE SEQUENCE [LARGE SCALE GENOMIC DNA]</scope>
    <source>
        <strain evidence="18">DSM 8682</strain>
    </source>
</reference>
<organism evidence="18 19">
    <name type="scientific">Thermobrachium celere DSM 8682</name>
    <dbReference type="NCBI Taxonomy" id="941824"/>
    <lineage>
        <taxon>Bacteria</taxon>
        <taxon>Bacillati</taxon>
        <taxon>Bacillota</taxon>
        <taxon>Clostridia</taxon>
        <taxon>Eubacteriales</taxon>
        <taxon>Clostridiaceae</taxon>
        <taxon>Thermobrachium</taxon>
    </lineage>
</organism>
<dbReference type="PANTHER" id="PTHR11070">
    <property type="entry name" value="UVRD / RECB / PCRA DNA HELICASE FAMILY MEMBER"/>
    <property type="match status" value="1"/>
</dbReference>
<dbReference type="InterPro" id="IPR036844">
    <property type="entry name" value="Hint_dom_sf"/>
</dbReference>
<dbReference type="PROSITE" id="PS51217">
    <property type="entry name" value="UVRD_HELICASE_CTER"/>
    <property type="match status" value="1"/>
</dbReference>
<dbReference type="InterPro" id="IPR014017">
    <property type="entry name" value="DNA_helicase_UvrD-like_C"/>
</dbReference>
<evidence type="ECO:0000259" key="16">
    <source>
        <dbReference type="PROSITE" id="PS51198"/>
    </source>
</evidence>
<dbReference type="InterPro" id="IPR030934">
    <property type="entry name" value="Intein_C"/>
</dbReference>
<gene>
    <name evidence="18" type="ORF">TCEL_00933</name>
</gene>
<dbReference type="InterPro" id="IPR000212">
    <property type="entry name" value="DNA_helicase_UvrD/REP"/>
</dbReference>
<dbReference type="InterPro" id="IPR013986">
    <property type="entry name" value="DExx_box_DNA_helicase_dom_sf"/>
</dbReference>
<dbReference type="GO" id="GO:0016887">
    <property type="term" value="F:ATP hydrolysis activity"/>
    <property type="evidence" value="ECO:0007669"/>
    <property type="project" value="RHEA"/>
</dbReference>
<dbReference type="PROSITE" id="PS50817">
    <property type="entry name" value="INTEIN_N_TER"/>
    <property type="match status" value="1"/>
</dbReference>
<dbReference type="GO" id="GO:0000725">
    <property type="term" value="P:recombinational repair"/>
    <property type="evidence" value="ECO:0007669"/>
    <property type="project" value="TreeGrafter"/>
</dbReference>
<keyword evidence="7 15" id="KW-0067">ATP-binding</keyword>
<dbReference type="FunFam" id="1.10.486.10:FF:000003">
    <property type="entry name" value="ATP-dependent DNA helicase"/>
    <property type="match status" value="1"/>
</dbReference>
<evidence type="ECO:0000256" key="15">
    <source>
        <dbReference type="PROSITE-ProRule" id="PRU00560"/>
    </source>
</evidence>
<dbReference type="Pfam" id="PF21196">
    <property type="entry name" value="PcrA_UvrD_tudor"/>
    <property type="match status" value="1"/>
</dbReference>
<proteinExistence type="inferred from homology"/>
<dbReference type="GO" id="GO:0033202">
    <property type="term" value="C:DNA helicase complex"/>
    <property type="evidence" value="ECO:0007669"/>
    <property type="project" value="TreeGrafter"/>
</dbReference>
<evidence type="ECO:0000256" key="5">
    <source>
        <dbReference type="ARBA" id="ARBA00022806"/>
    </source>
</evidence>
<feature type="domain" description="UvrD-like helicase C-terminal" evidence="17">
    <location>
        <begin position="645"/>
        <end position="918"/>
    </location>
</feature>
<dbReference type="InterPro" id="IPR006142">
    <property type="entry name" value="INTEIN"/>
</dbReference>
<evidence type="ECO:0000313" key="18">
    <source>
        <dbReference type="EMBL" id="CDF59467.1"/>
    </source>
</evidence>
<dbReference type="GO" id="GO:0009314">
    <property type="term" value="P:response to radiation"/>
    <property type="evidence" value="ECO:0007669"/>
    <property type="project" value="UniProtKB-ARBA"/>
</dbReference>
<evidence type="ECO:0000313" key="19">
    <source>
        <dbReference type="Proteomes" id="UP000014923"/>
    </source>
</evidence>
<evidence type="ECO:0000256" key="4">
    <source>
        <dbReference type="ARBA" id="ARBA00022801"/>
    </source>
</evidence>
<dbReference type="OrthoDB" id="9810135at2"/>
<evidence type="ECO:0000256" key="9">
    <source>
        <dbReference type="ARBA" id="ARBA00023125"/>
    </source>
</evidence>
<dbReference type="SUPFAM" id="SSF52540">
    <property type="entry name" value="P-loop containing nucleoside triphosphate hydrolases"/>
    <property type="match status" value="2"/>
</dbReference>
<dbReference type="PANTHER" id="PTHR11070:SF2">
    <property type="entry name" value="ATP-DEPENDENT DNA HELICASE SRS2"/>
    <property type="match status" value="1"/>
</dbReference>
<dbReference type="PRINTS" id="PR00379">
    <property type="entry name" value="INTEIN"/>
</dbReference>
<dbReference type="eggNOG" id="COG0210">
    <property type="taxonomic scope" value="Bacteria"/>
</dbReference>
<keyword evidence="3 15" id="KW-0547">Nucleotide-binding</keyword>
<dbReference type="InterPro" id="IPR014016">
    <property type="entry name" value="UvrD-like_ATP-bd"/>
</dbReference>
<comment type="similarity">
    <text evidence="1">Belongs to the helicase family. UvrD subfamily.</text>
</comment>
<evidence type="ECO:0000256" key="13">
    <source>
        <dbReference type="ARBA" id="ARBA00034900"/>
    </source>
</evidence>
<evidence type="ECO:0000256" key="8">
    <source>
        <dbReference type="ARBA" id="ARBA00023000"/>
    </source>
</evidence>
<dbReference type="SMART" id="SM00306">
    <property type="entry name" value="HintN"/>
    <property type="match status" value="1"/>
</dbReference>
<dbReference type="EC" id="5.6.2.4" evidence="12"/>
<feature type="domain" description="UvrD-like helicase ATP-binding" evidence="16">
    <location>
        <begin position="5"/>
        <end position="644"/>
    </location>
</feature>
<dbReference type="InterPro" id="IPR003586">
    <property type="entry name" value="Hint_dom_C"/>
</dbReference>
<dbReference type="GO" id="GO:0016539">
    <property type="term" value="P:intein-mediated protein splicing"/>
    <property type="evidence" value="ECO:0007669"/>
    <property type="project" value="InterPro"/>
</dbReference>
<dbReference type="CDD" id="cd00081">
    <property type="entry name" value="Hint"/>
    <property type="match status" value="2"/>
</dbReference>
<evidence type="ECO:0000256" key="3">
    <source>
        <dbReference type="ARBA" id="ARBA00022741"/>
    </source>
</evidence>
<dbReference type="PROSITE" id="PS51198">
    <property type="entry name" value="UVRD_HELICASE_ATP_BIND"/>
    <property type="match status" value="1"/>
</dbReference>
<dbReference type="Proteomes" id="UP000014923">
    <property type="component" value="Unassembled WGS sequence"/>
</dbReference>
<dbReference type="SUPFAM" id="SSF51294">
    <property type="entry name" value="Hedgehog/intein (Hint) domain"/>
    <property type="match status" value="1"/>
</dbReference>
<keyword evidence="10" id="KW-0413">Isomerase</keyword>
<keyword evidence="4 15" id="KW-0378">Hydrolase</keyword>
<dbReference type="GO" id="GO:0043138">
    <property type="term" value="F:3'-5' DNA helicase activity"/>
    <property type="evidence" value="ECO:0007669"/>
    <property type="project" value="UniProtKB-EC"/>
</dbReference>
<evidence type="ECO:0000256" key="2">
    <source>
        <dbReference type="ARBA" id="ARBA00014807"/>
    </source>
</evidence>
<feature type="binding site" evidence="15">
    <location>
        <begin position="26"/>
        <end position="33"/>
    </location>
    <ligand>
        <name>ATP</name>
        <dbReference type="ChEBI" id="CHEBI:30616"/>
    </ligand>
</feature>
<dbReference type="InterPro" id="IPR006141">
    <property type="entry name" value="Intein_N"/>
</dbReference>
<dbReference type="EMBL" id="CAVN010000099">
    <property type="protein sequence ID" value="CDF59467.1"/>
    <property type="molecule type" value="Genomic_DNA"/>
</dbReference>
<dbReference type="InterPro" id="IPR003587">
    <property type="entry name" value="Hint_dom_N"/>
</dbReference>
<evidence type="ECO:0000256" key="14">
    <source>
        <dbReference type="ARBA" id="ARBA00048988"/>
    </source>
</evidence>
<dbReference type="Pfam" id="PF13361">
    <property type="entry name" value="UvrD_C"/>
    <property type="match status" value="1"/>
</dbReference>
<dbReference type="GO" id="GO:0005524">
    <property type="term" value="F:ATP binding"/>
    <property type="evidence" value="ECO:0007669"/>
    <property type="project" value="UniProtKB-UniRule"/>
</dbReference>
<dbReference type="NCBIfam" id="TIGR01445">
    <property type="entry name" value="intein_Nterm"/>
    <property type="match status" value="1"/>
</dbReference>
<evidence type="ECO:0000256" key="11">
    <source>
        <dbReference type="ARBA" id="ARBA00034617"/>
    </source>
</evidence>
<dbReference type="FunFam" id="1.10.10.160:FF:000001">
    <property type="entry name" value="ATP-dependent DNA helicase"/>
    <property type="match status" value="1"/>
</dbReference>
<dbReference type="Gene3D" id="3.40.50.300">
    <property type="entry name" value="P-loop containing nucleotide triphosphate hydrolases"/>
    <property type="match status" value="2"/>
</dbReference>
<dbReference type="Gene3D" id="1.10.486.10">
    <property type="entry name" value="PCRA, domain 4"/>
    <property type="match status" value="1"/>
</dbReference>
<dbReference type="AlphaFoldDB" id="R7RTD1"/>
<comment type="caution">
    <text evidence="18">The sequence shown here is derived from an EMBL/GenBank/DDBJ whole genome shotgun (WGS) entry which is preliminary data.</text>
</comment>
<accession>R7RTD1</accession>
<keyword evidence="19" id="KW-1185">Reference proteome</keyword>
<dbReference type="Gene3D" id="1.10.10.160">
    <property type="match status" value="1"/>
</dbReference>
<dbReference type="CDD" id="cd18807">
    <property type="entry name" value="SF1_C_UvrD"/>
    <property type="match status" value="1"/>
</dbReference>
<dbReference type="InterPro" id="IPR027417">
    <property type="entry name" value="P-loop_NTPase"/>
</dbReference>
<sequence length="1095" mass="126560">MLDLSVLNREQREAVETLEGPLLILAGAGSGKTRVLTYRIANLIENGVYPGNILAITFTNKAAQEMKERIIQLVGDDAKNIWISTFHSACVRILRQDIDKIGYNKDFVIYDDGDQEKIVKECLKELNIDEKAMPPKDILSKIGSLKNELMDAETYYSRYGMDFKTRNLANIYKLYQKKLKKNNALDFDDIIMLTVKLFKQNQDVLNYYRRKFRYILVDEYQDTNRAQYEFVNILAKEHRNLCVVGDDDQCLLEGQMVLTSNGYKNIEQINENESVICAAGNGQIGEGNVSKVMKKEYDGVVVKVTTKGGRVIKATPNHLTFANLNFSSEYHIVYLMYKKGKGYRIGQTKGSRTRDEKIVNGMLVRINQEHGDKMWILKVCKDKKEATYYEQYFSIKYGIPTVVFHTLGRNMAMTQQQVDMLYKEIDTYTRAEKLMKENLLFEEYPHHMPNAVIRGGTVRKIINLNFFSGYRYYKDGYYGHRISLNTSGEDVKQKFISKGFCVRDGQRNTWRIETERKVYDDAEDFVKRLQQTDGDFEILRRAKLTENESLRFMPFSHLRPTMSIAVFENGKIVEDIVESVEFEHYKGYVYDLSVEYYRQYICNDVVVHNSIYGWRGADIRNILEFEKDFPEVKIIKLEQNYRCTKKILDAANYVIQNNEKRKQKRLWTQNEHGENIKFYKAETGEQEAVFIVQEIKRLVQEGRSLSDFAVLYRTNAMSRILEEAFVTSSVPYRVVGGLKFYDRKEIKDILAYLKVINNPLDSISLERIINVPRRGIGQTTIDRVKEYANEKDISLYTALLEVNNIEGINKRAAGAIEKFISQMNYFIVTKDRMTVSNLINEVLDTTGYIRELLEDNSKESQDRIENLNEFKSAAVEFEEQSEDKSLAAFLERIALVSDQDQIENADAVTLMTLHTAKGLEFNIVFIAGMEEGIFPHFSAKDDNDELEEERRLCYVGITRAKKQLYLTCAQSRLMYGRTMFNSVSSFIEEIPEHLVDDITPKKMSFNRVYGYDEYQVPRKTITTVNKINSNPIVQKTSVNKQTTNFEIGNLVKHKVFGVGKVLAVKEIAADKMITVEFDKVGVKNLLASTAPLEKI</sequence>
<dbReference type="GO" id="GO:0005829">
    <property type="term" value="C:cytosol"/>
    <property type="evidence" value="ECO:0007669"/>
    <property type="project" value="TreeGrafter"/>
</dbReference>
<protein>
    <recommendedName>
        <fullName evidence="2">ATP-dependent DNA helicase PcrA</fullName>
        <ecNumber evidence="12">5.6.2.4</ecNumber>
    </recommendedName>
    <alternativeName>
        <fullName evidence="13">DNA 3'-5' helicase PcrA</fullName>
    </alternativeName>
</protein>
<dbReference type="SMART" id="SM00305">
    <property type="entry name" value="HintC"/>
    <property type="match status" value="1"/>
</dbReference>
<dbReference type="CDD" id="cd17932">
    <property type="entry name" value="DEXQc_UvrD"/>
    <property type="match status" value="1"/>
</dbReference>
<comment type="catalytic activity">
    <reaction evidence="11">
        <text>Couples ATP hydrolysis with the unwinding of duplex DNA by translocating in the 3'-5' direction.</text>
        <dbReference type="EC" id="5.6.2.4"/>
    </reaction>
</comment>